<dbReference type="Gene3D" id="3.30.370.10">
    <property type="entry name" value="Barstar-like"/>
    <property type="match status" value="1"/>
</dbReference>
<dbReference type="SUPFAM" id="SSF52038">
    <property type="entry name" value="Barstar-related"/>
    <property type="match status" value="1"/>
</dbReference>
<evidence type="ECO:0000256" key="1">
    <source>
        <dbReference type="ARBA" id="ARBA00006845"/>
    </source>
</evidence>
<evidence type="ECO:0000259" key="2">
    <source>
        <dbReference type="Pfam" id="PF01337"/>
    </source>
</evidence>
<gene>
    <name evidence="3" type="ORF">AVDCRST_MAG91-529</name>
</gene>
<dbReference type="InterPro" id="IPR035905">
    <property type="entry name" value="Barstar-like_sf"/>
</dbReference>
<dbReference type="Pfam" id="PF01337">
    <property type="entry name" value="Barstar"/>
    <property type="match status" value="1"/>
</dbReference>
<dbReference type="AlphaFoldDB" id="A0A6J4SDH3"/>
<organism evidence="3">
    <name type="scientific">uncultured Sphingomonadaceae bacterium</name>
    <dbReference type="NCBI Taxonomy" id="169976"/>
    <lineage>
        <taxon>Bacteria</taxon>
        <taxon>Pseudomonadati</taxon>
        <taxon>Pseudomonadota</taxon>
        <taxon>Alphaproteobacteria</taxon>
        <taxon>Sphingomonadales</taxon>
        <taxon>Sphingomonadaceae</taxon>
        <taxon>environmental samples</taxon>
    </lineage>
</organism>
<accession>A0A6J4SDH3</accession>
<feature type="domain" description="Barstar (barnase inhibitor)" evidence="2">
    <location>
        <begin position="87"/>
        <end position="168"/>
    </location>
</feature>
<protein>
    <recommendedName>
        <fullName evidence="2">Barstar (barnase inhibitor) domain-containing protein</fullName>
    </recommendedName>
</protein>
<name>A0A6J4SDH3_9SPHN</name>
<dbReference type="InterPro" id="IPR000468">
    <property type="entry name" value="Barstar"/>
</dbReference>
<dbReference type="EMBL" id="CADCVX010000118">
    <property type="protein sequence ID" value="CAA9490745.1"/>
    <property type="molecule type" value="Genomic_DNA"/>
</dbReference>
<sequence>ASGIEGERYGSHFRFRLKPAMPLLPQSGIPRLRSHPVAPFRIDRDELEHDLPWRLMQNSPVTLYWRRECFEADIRELRERGFVVPSFDCGDWTDEFALHEALRLGLGMPDYTGRNFDALNDSLSEIEVPEESGLMVALDNVTAAPRADVFLDVLANASRWWLLFGRIFGVLARTDDPDYQAPIVGAMRPHWNGRERLDANRGK</sequence>
<evidence type="ECO:0000313" key="3">
    <source>
        <dbReference type="EMBL" id="CAA9490745.1"/>
    </source>
</evidence>
<reference evidence="3" key="1">
    <citation type="submission" date="2020-02" db="EMBL/GenBank/DDBJ databases">
        <authorList>
            <person name="Meier V. D."/>
        </authorList>
    </citation>
    <scope>NUCLEOTIDE SEQUENCE</scope>
    <source>
        <strain evidence="3">AVDCRST_MAG91</strain>
    </source>
</reference>
<proteinExistence type="inferred from homology"/>
<feature type="non-terminal residue" evidence="3">
    <location>
        <position position="1"/>
    </location>
</feature>
<comment type="similarity">
    <text evidence="1">Belongs to the barstar family.</text>
</comment>